<evidence type="ECO:0000313" key="3">
    <source>
        <dbReference type="EMBL" id="MED6216830.1"/>
    </source>
</evidence>
<reference evidence="3 4" key="1">
    <citation type="journal article" date="2023" name="Plants (Basel)">
        <title>Bridging the Gap: Combining Genomics and Transcriptomics Approaches to Understand Stylosanthes scabra, an Orphan Legume from the Brazilian Caatinga.</title>
        <authorList>
            <person name="Ferreira-Neto J.R.C."/>
            <person name="da Silva M.D."/>
            <person name="Binneck E."/>
            <person name="de Melo N.F."/>
            <person name="da Silva R.H."/>
            <person name="de Melo A.L.T.M."/>
            <person name="Pandolfi V."/>
            <person name="Bustamante F.O."/>
            <person name="Brasileiro-Vidal A.C."/>
            <person name="Benko-Iseppon A.M."/>
        </authorList>
    </citation>
    <scope>NUCLEOTIDE SEQUENCE [LARGE SCALE GENOMIC DNA]</scope>
    <source>
        <tissue evidence="3">Leaves</tissue>
    </source>
</reference>
<keyword evidence="4" id="KW-1185">Reference proteome</keyword>
<sequence length="142" mass="16217">MSGSLEKNESVCSAGVGTVQIMNVGSHDKQLHSEWKEEKENMPSNFSKSDLRECRTTPTVGNDPNISDDEEDFMSSLKELNKIRDLKRREAMRKEKAHKRKGRVGFLAFMGFVLSGVFAEVYINHLSRLVILFKRLILDAQR</sequence>
<keyword evidence="2" id="KW-1133">Transmembrane helix</keyword>
<dbReference type="Proteomes" id="UP001341840">
    <property type="component" value="Unassembled WGS sequence"/>
</dbReference>
<feature type="compositionally biased region" description="Basic and acidic residues" evidence="1">
    <location>
        <begin position="32"/>
        <end position="41"/>
    </location>
</feature>
<dbReference type="EMBL" id="JASCZI010271889">
    <property type="protein sequence ID" value="MED6216830.1"/>
    <property type="molecule type" value="Genomic_DNA"/>
</dbReference>
<name>A0ABU6Z5G5_9FABA</name>
<evidence type="ECO:0000313" key="4">
    <source>
        <dbReference type="Proteomes" id="UP001341840"/>
    </source>
</evidence>
<feature type="compositionally biased region" description="Polar residues" evidence="1">
    <location>
        <begin position="56"/>
        <end position="65"/>
    </location>
</feature>
<feature type="transmembrane region" description="Helical" evidence="2">
    <location>
        <begin position="104"/>
        <end position="123"/>
    </location>
</feature>
<keyword evidence="2" id="KW-0812">Transmembrane</keyword>
<organism evidence="3 4">
    <name type="scientific">Stylosanthes scabra</name>
    <dbReference type="NCBI Taxonomy" id="79078"/>
    <lineage>
        <taxon>Eukaryota</taxon>
        <taxon>Viridiplantae</taxon>
        <taxon>Streptophyta</taxon>
        <taxon>Embryophyta</taxon>
        <taxon>Tracheophyta</taxon>
        <taxon>Spermatophyta</taxon>
        <taxon>Magnoliopsida</taxon>
        <taxon>eudicotyledons</taxon>
        <taxon>Gunneridae</taxon>
        <taxon>Pentapetalae</taxon>
        <taxon>rosids</taxon>
        <taxon>fabids</taxon>
        <taxon>Fabales</taxon>
        <taxon>Fabaceae</taxon>
        <taxon>Papilionoideae</taxon>
        <taxon>50 kb inversion clade</taxon>
        <taxon>dalbergioids sensu lato</taxon>
        <taxon>Dalbergieae</taxon>
        <taxon>Pterocarpus clade</taxon>
        <taxon>Stylosanthes</taxon>
    </lineage>
</organism>
<protein>
    <submittedName>
        <fullName evidence="3">Uncharacterized protein</fullName>
    </submittedName>
</protein>
<evidence type="ECO:0000256" key="1">
    <source>
        <dbReference type="SAM" id="MobiDB-lite"/>
    </source>
</evidence>
<feature type="region of interest" description="Disordered" evidence="1">
    <location>
        <begin position="32"/>
        <end position="70"/>
    </location>
</feature>
<evidence type="ECO:0000256" key="2">
    <source>
        <dbReference type="SAM" id="Phobius"/>
    </source>
</evidence>
<proteinExistence type="predicted"/>
<comment type="caution">
    <text evidence="3">The sequence shown here is derived from an EMBL/GenBank/DDBJ whole genome shotgun (WGS) entry which is preliminary data.</text>
</comment>
<gene>
    <name evidence="3" type="ORF">PIB30_011732</name>
</gene>
<keyword evidence="2" id="KW-0472">Membrane</keyword>
<accession>A0ABU6Z5G5</accession>